<dbReference type="Proteomes" id="UP000176329">
    <property type="component" value="Unassembled WGS sequence"/>
</dbReference>
<dbReference type="InterPro" id="IPR001509">
    <property type="entry name" value="Epimerase_deHydtase"/>
</dbReference>
<dbReference type="Pfam" id="PF01370">
    <property type="entry name" value="Epimerase"/>
    <property type="match status" value="1"/>
</dbReference>
<dbReference type="PANTHER" id="PTHR43000">
    <property type="entry name" value="DTDP-D-GLUCOSE 4,6-DEHYDRATASE-RELATED"/>
    <property type="match status" value="1"/>
</dbReference>
<comment type="similarity">
    <text evidence="1">Belongs to the NAD(P)-dependent epimerase/dehydratase family.</text>
</comment>
<evidence type="ECO:0000313" key="4">
    <source>
        <dbReference type="Proteomes" id="UP000176329"/>
    </source>
</evidence>
<dbReference type="EMBL" id="MFPV01000007">
    <property type="protein sequence ID" value="OGH63033.1"/>
    <property type="molecule type" value="Genomic_DNA"/>
</dbReference>
<dbReference type="Gene3D" id="3.40.50.720">
    <property type="entry name" value="NAD(P)-binding Rossmann-like Domain"/>
    <property type="match status" value="1"/>
</dbReference>
<comment type="caution">
    <text evidence="3">The sequence shown here is derived from an EMBL/GenBank/DDBJ whole genome shotgun (WGS) entry which is preliminary data.</text>
</comment>
<dbReference type="InterPro" id="IPR036291">
    <property type="entry name" value="NAD(P)-bd_dom_sf"/>
</dbReference>
<accession>A0A1F6LUS8</accession>
<dbReference type="AlphaFoldDB" id="A0A1F6LUS8"/>
<reference evidence="3 4" key="1">
    <citation type="journal article" date="2016" name="Nat. Commun.">
        <title>Thousands of microbial genomes shed light on interconnected biogeochemical processes in an aquifer system.</title>
        <authorList>
            <person name="Anantharaman K."/>
            <person name="Brown C.T."/>
            <person name="Hug L.A."/>
            <person name="Sharon I."/>
            <person name="Castelle C.J."/>
            <person name="Probst A.J."/>
            <person name="Thomas B.C."/>
            <person name="Singh A."/>
            <person name="Wilkins M.J."/>
            <person name="Karaoz U."/>
            <person name="Brodie E.L."/>
            <person name="Williams K.H."/>
            <person name="Hubbard S.S."/>
            <person name="Banfield J.F."/>
        </authorList>
    </citation>
    <scope>NUCLEOTIDE SEQUENCE [LARGE SCALE GENOMIC DNA]</scope>
</reference>
<evidence type="ECO:0000256" key="1">
    <source>
        <dbReference type="ARBA" id="ARBA00007637"/>
    </source>
</evidence>
<organism evidence="3 4">
    <name type="scientific">Candidatus Magasanikbacteria bacterium RIFCSPHIGHO2_01_FULL_50_8</name>
    <dbReference type="NCBI Taxonomy" id="1798674"/>
    <lineage>
        <taxon>Bacteria</taxon>
        <taxon>Candidatus Magasanikiibacteriota</taxon>
    </lineage>
</organism>
<evidence type="ECO:0000313" key="3">
    <source>
        <dbReference type="EMBL" id="OGH63033.1"/>
    </source>
</evidence>
<evidence type="ECO:0000259" key="2">
    <source>
        <dbReference type="Pfam" id="PF01370"/>
    </source>
</evidence>
<proteinExistence type="inferred from homology"/>
<sequence>MRVLITGVSGFIGPHIIETCVARGWDVWGVDIRDFDYEAIAFDFKTPQFVFEKRDVRSLTQQELEGVDYIIHLAFVTNIPNSIRDPLATTHDNIDMTALLLDLATKAKIKKFVFATTASLYGHNPTPWNEAMQPYPIEPYSWQKLSGEYALKMWSACYGLKTVGLRLFQVFGENQRTDTAMAAFFRARKEGRAITLTETTAQSSFRSGQRDFVYVKDVADAFARAAESDTVGSGEIINIGTGKVTTMEDIATAIGGEIVFIPKRGFEVERHEADITHARELLGWEPRVEVIPWLTEFVKTL</sequence>
<dbReference type="SUPFAM" id="SSF51735">
    <property type="entry name" value="NAD(P)-binding Rossmann-fold domains"/>
    <property type="match status" value="1"/>
</dbReference>
<protein>
    <recommendedName>
        <fullName evidence="2">NAD-dependent epimerase/dehydratase domain-containing protein</fullName>
    </recommendedName>
</protein>
<gene>
    <name evidence="3" type="ORF">A2848_02675</name>
</gene>
<feature type="domain" description="NAD-dependent epimerase/dehydratase" evidence="2">
    <location>
        <begin position="3"/>
        <end position="240"/>
    </location>
</feature>
<name>A0A1F6LUS8_9BACT</name>